<dbReference type="InterPro" id="IPR013506">
    <property type="entry name" value="Topo_IIA_bsu_dom2"/>
</dbReference>
<evidence type="ECO:0000256" key="6">
    <source>
        <dbReference type="ARBA" id="ARBA00022723"/>
    </source>
</evidence>
<dbReference type="Pfam" id="PF18053">
    <property type="entry name" value="GyrB_insert"/>
    <property type="match status" value="1"/>
</dbReference>
<comment type="subcellular location">
    <subcellularLocation>
        <location evidence="13">Cytoplasm</location>
    </subcellularLocation>
</comment>
<proteinExistence type="inferred from homology"/>
<feature type="binding site" evidence="13">
    <location>
        <position position="424"/>
    </location>
    <ligand>
        <name>Mg(2+)</name>
        <dbReference type="ChEBI" id="CHEBI:18420"/>
        <label>1</label>
        <note>catalytic</note>
    </ligand>
</feature>
<name>A0A0M4HFL2_9GAMM</name>
<evidence type="ECO:0000313" key="15">
    <source>
        <dbReference type="EMBL" id="ALD14982.1"/>
    </source>
</evidence>
<keyword evidence="10 13" id="KW-0799">Topoisomerase</keyword>
<evidence type="ECO:0000256" key="12">
    <source>
        <dbReference type="ARBA" id="ARBA00023235"/>
    </source>
</evidence>
<feature type="binding site" evidence="13">
    <location>
        <position position="498"/>
    </location>
    <ligand>
        <name>Mg(2+)</name>
        <dbReference type="ChEBI" id="CHEBI:18420"/>
        <label>2</label>
    </ligand>
</feature>
<gene>
    <name evidence="13 15" type="primary">gyrB</name>
    <name evidence="15" type="ORF">IX46_00050</name>
</gene>
<evidence type="ECO:0000256" key="2">
    <source>
        <dbReference type="ARBA" id="ARBA00010708"/>
    </source>
</evidence>
<dbReference type="InterPro" id="IPR011557">
    <property type="entry name" value="GyrB"/>
</dbReference>
<dbReference type="InterPro" id="IPR003594">
    <property type="entry name" value="HATPase_dom"/>
</dbReference>
<dbReference type="GO" id="GO:0005737">
    <property type="term" value="C:cytoplasm"/>
    <property type="evidence" value="ECO:0007669"/>
    <property type="project" value="UniProtKB-SubCell"/>
</dbReference>
<dbReference type="InterPro" id="IPR013759">
    <property type="entry name" value="Topo_IIA_B_C"/>
</dbReference>
<dbReference type="NCBIfam" id="NF004189">
    <property type="entry name" value="PRK05644.1"/>
    <property type="match status" value="1"/>
</dbReference>
<dbReference type="InterPro" id="IPR036890">
    <property type="entry name" value="HATPase_C_sf"/>
</dbReference>
<keyword evidence="11" id="KW-0238">DNA-binding</keyword>
<keyword evidence="8 13" id="KW-0067">ATP-binding</keyword>
<comment type="subunit">
    <text evidence="13">Heterotetramer, composed of two GyrA and two GyrB chains. In the heterotetramer, GyrA contains the active site tyrosine that forms a transient covalent intermediate with DNA, while GyrB binds cofactors and catalyzes ATP hydrolysis.</text>
</comment>
<evidence type="ECO:0000256" key="13">
    <source>
        <dbReference type="HAMAP-Rule" id="MF_01898"/>
    </source>
</evidence>
<dbReference type="SMART" id="SM00433">
    <property type="entry name" value="TOP2c"/>
    <property type="match status" value="1"/>
</dbReference>
<dbReference type="GO" id="GO:0046872">
    <property type="term" value="F:metal ion binding"/>
    <property type="evidence" value="ECO:0007669"/>
    <property type="project" value="UniProtKB-KW"/>
</dbReference>
<dbReference type="Pfam" id="PF00204">
    <property type="entry name" value="DNA_gyraseB"/>
    <property type="match status" value="1"/>
</dbReference>
<dbReference type="FunFam" id="3.40.50.670:FF:000004">
    <property type="entry name" value="DNA gyrase subunit B"/>
    <property type="match status" value="1"/>
</dbReference>
<organism evidence="15 16">
    <name type="scientific">Buchnera aphidicola</name>
    <name type="common">Aphis glycines</name>
    <dbReference type="NCBI Taxonomy" id="1265350"/>
    <lineage>
        <taxon>Bacteria</taxon>
        <taxon>Pseudomonadati</taxon>
        <taxon>Pseudomonadota</taxon>
        <taxon>Gammaproteobacteria</taxon>
        <taxon>Enterobacterales</taxon>
        <taxon>Erwiniaceae</taxon>
        <taxon>Buchnera</taxon>
    </lineage>
</organism>
<comment type="miscellaneous">
    <text evidence="13">Few gyrases are as efficient as E.coli at forming negative supercoils. Not all organisms have 2 type II topoisomerases; in organisms with a single type II topoisomerase this enzyme also has to decatenate newly replicated chromosomes.</text>
</comment>
<comment type="function">
    <text evidence="13">A type II topoisomerase that negatively supercoils closed circular double-stranded (ds) DNA in an ATP-dependent manner to modulate DNA topology and maintain chromosomes in an underwound state. Negative supercoiling favors strand separation, and DNA replication, transcription, recombination and repair, all of which involve strand separation. Also able to catalyze the interconversion of other topological isomers of dsDNA rings, including catenanes and knotted rings. Type II topoisomerases break and join 2 DNA strands simultaneously in an ATP-dependent manner.</text>
</comment>
<feature type="site" description="Interaction with DNA" evidence="13">
    <location>
        <position position="449"/>
    </location>
</feature>
<evidence type="ECO:0000256" key="4">
    <source>
        <dbReference type="ARBA" id="ARBA00019166"/>
    </source>
</evidence>
<evidence type="ECO:0000259" key="14">
    <source>
        <dbReference type="PROSITE" id="PS50880"/>
    </source>
</evidence>
<protein>
    <recommendedName>
        <fullName evidence="4 13">DNA gyrase subunit B</fullName>
        <ecNumber evidence="3 13">5.6.2.2</ecNumber>
    </recommendedName>
</protein>
<dbReference type="InterPro" id="IPR001241">
    <property type="entry name" value="Topo_IIA"/>
</dbReference>
<dbReference type="Gene3D" id="3.40.50.670">
    <property type="match status" value="2"/>
</dbReference>
<evidence type="ECO:0000256" key="1">
    <source>
        <dbReference type="ARBA" id="ARBA00000185"/>
    </source>
</evidence>
<dbReference type="FunFam" id="3.40.50.670:FF:000001">
    <property type="entry name" value="DNA topoisomerase 2"/>
    <property type="match status" value="1"/>
</dbReference>
<evidence type="ECO:0000256" key="8">
    <source>
        <dbReference type="ARBA" id="ARBA00022840"/>
    </source>
</evidence>
<dbReference type="EC" id="5.6.2.2" evidence="3 13"/>
<dbReference type="STRING" id="1265350.IX46_00050"/>
<evidence type="ECO:0000256" key="10">
    <source>
        <dbReference type="ARBA" id="ARBA00023029"/>
    </source>
</evidence>
<dbReference type="Pfam" id="PF02518">
    <property type="entry name" value="HATPase_c"/>
    <property type="match status" value="1"/>
</dbReference>
<dbReference type="Gene3D" id="3.10.20.690">
    <property type="match status" value="1"/>
</dbReference>
<dbReference type="GO" id="GO:0005694">
    <property type="term" value="C:chromosome"/>
    <property type="evidence" value="ECO:0007669"/>
    <property type="project" value="InterPro"/>
</dbReference>
<feature type="domain" description="Toprim" evidence="14">
    <location>
        <begin position="418"/>
        <end position="533"/>
    </location>
</feature>
<dbReference type="InterPro" id="IPR020568">
    <property type="entry name" value="Ribosomal_Su5_D2-typ_SF"/>
</dbReference>
<dbReference type="HAMAP" id="MF_01898">
    <property type="entry name" value="GyrB"/>
    <property type="match status" value="1"/>
</dbReference>
<dbReference type="NCBIfam" id="TIGR01059">
    <property type="entry name" value="gyrB"/>
    <property type="match status" value="1"/>
</dbReference>
<dbReference type="Pfam" id="PF00986">
    <property type="entry name" value="DNA_gyraseB_C"/>
    <property type="match status" value="1"/>
</dbReference>
<evidence type="ECO:0000256" key="5">
    <source>
        <dbReference type="ARBA" id="ARBA00022490"/>
    </source>
</evidence>
<dbReference type="SUPFAM" id="SSF56719">
    <property type="entry name" value="Type II DNA topoisomerase"/>
    <property type="match status" value="1"/>
</dbReference>
<evidence type="ECO:0000256" key="9">
    <source>
        <dbReference type="ARBA" id="ARBA00022842"/>
    </source>
</evidence>
<dbReference type="InterPro" id="IPR014721">
    <property type="entry name" value="Ribsml_uS5_D2-typ_fold_subgr"/>
</dbReference>
<dbReference type="Gene3D" id="3.30.565.10">
    <property type="entry name" value="Histidine kinase-like ATPase, C-terminal domain"/>
    <property type="match status" value="1"/>
</dbReference>
<dbReference type="PRINTS" id="PR00418">
    <property type="entry name" value="TPI2FAMILY"/>
</dbReference>
<dbReference type="PATRIC" id="fig|1265350.3.peg.10"/>
<feature type="binding site" evidence="13">
    <location>
        <position position="500"/>
    </location>
    <ligand>
        <name>Mg(2+)</name>
        <dbReference type="ChEBI" id="CHEBI:18420"/>
        <label>2</label>
    </ligand>
</feature>
<dbReference type="PROSITE" id="PS00177">
    <property type="entry name" value="TOPOISOMERASE_II"/>
    <property type="match status" value="1"/>
</dbReference>
<dbReference type="EMBL" id="CP009253">
    <property type="protein sequence ID" value="ALD14982.1"/>
    <property type="molecule type" value="Genomic_DNA"/>
</dbReference>
<dbReference type="InterPro" id="IPR002288">
    <property type="entry name" value="DNA_gyrase_B_C"/>
</dbReference>
<dbReference type="AlphaFoldDB" id="A0A0M4HFL2"/>
<accession>A0A0M4HFL2</accession>
<dbReference type="SUPFAM" id="SSF55874">
    <property type="entry name" value="ATPase domain of HSP90 chaperone/DNA topoisomerase II/histidine kinase"/>
    <property type="match status" value="1"/>
</dbReference>
<dbReference type="InterPro" id="IPR018522">
    <property type="entry name" value="TopoIIA_CS"/>
</dbReference>
<dbReference type="CDD" id="cd16928">
    <property type="entry name" value="HATPase_GyrB-like"/>
    <property type="match status" value="1"/>
</dbReference>
<reference evidence="15 16" key="1">
    <citation type="journal article" date="2015" name="J Genomics">
        <title>Whole Genome Sequence of the Soybean Aphid Endosymbiont Buchnera aphidicola and Genetic Differentiation among Biotype-Specific Strains.</title>
        <authorList>
            <person name="Cassone B.J."/>
            <person name="Wenger J.A."/>
            <person name="Michel A.P."/>
        </authorList>
    </citation>
    <scope>NUCLEOTIDE SEQUENCE [LARGE SCALE GENOMIC DNA]</scope>
    <source>
        <strain evidence="15 16">BAg</strain>
    </source>
</reference>
<dbReference type="Gene3D" id="3.30.230.10">
    <property type="match status" value="1"/>
</dbReference>
<dbReference type="SUPFAM" id="SSF54211">
    <property type="entry name" value="Ribosomal protein S5 domain 2-like"/>
    <property type="match status" value="1"/>
</dbReference>
<dbReference type="RefSeq" id="WP_053940005.1">
    <property type="nucleotide sequence ID" value="NZ_CP009253.1"/>
</dbReference>
<comment type="cofactor">
    <cofactor evidence="13">
        <name>Mg(2+)</name>
        <dbReference type="ChEBI" id="CHEBI:18420"/>
    </cofactor>
    <cofactor evidence="13">
        <name>Mn(2+)</name>
        <dbReference type="ChEBI" id="CHEBI:29035"/>
    </cofactor>
    <cofactor evidence="13">
        <name>Ca(2+)</name>
        <dbReference type="ChEBI" id="CHEBI:29108"/>
    </cofactor>
    <text evidence="13">Binds two Mg(2+) per subunit. The magnesium ions form salt bridges with both the protein and the DNA. Can also accept other divalent metal cations, such as Mn(2+) or Ca(2+).</text>
</comment>
<dbReference type="GO" id="GO:0003677">
    <property type="term" value="F:DNA binding"/>
    <property type="evidence" value="ECO:0007669"/>
    <property type="project" value="UniProtKB-KW"/>
</dbReference>
<keyword evidence="7 13" id="KW-0547">Nucleotide-binding</keyword>
<dbReference type="CDD" id="cd03366">
    <property type="entry name" value="TOPRIM_TopoIIA_GyrB"/>
    <property type="match status" value="1"/>
</dbReference>
<keyword evidence="5 13" id="KW-0963">Cytoplasm</keyword>
<evidence type="ECO:0000256" key="11">
    <source>
        <dbReference type="ARBA" id="ARBA00023125"/>
    </source>
</evidence>
<dbReference type="InterPro" id="IPR034160">
    <property type="entry name" value="TOPRIM_GyrB"/>
</dbReference>
<comment type="catalytic activity">
    <reaction evidence="1 13">
        <text>ATP-dependent breakage, passage and rejoining of double-stranded DNA.</text>
        <dbReference type="EC" id="5.6.2.2"/>
    </reaction>
</comment>
<evidence type="ECO:0000313" key="16">
    <source>
        <dbReference type="Proteomes" id="UP000066321"/>
    </source>
</evidence>
<keyword evidence="6 13" id="KW-0479">Metal-binding</keyword>
<dbReference type="GO" id="GO:0005524">
    <property type="term" value="F:ATP binding"/>
    <property type="evidence" value="ECO:0007669"/>
    <property type="project" value="UniProtKB-UniRule"/>
</dbReference>
<dbReference type="InterPro" id="IPR006171">
    <property type="entry name" value="TOPRIM_dom"/>
</dbReference>
<dbReference type="InterPro" id="IPR049353">
    <property type="entry name" value="GyrB_hook"/>
</dbReference>
<dbReference type="FunFam" id="3.30.230.10:FF:000005">
    <property type="entry name" value="DNA gyrase subunit B"/>
    <property type="match status" value="1"/>
</dbReference>
<dbReference type="FunFam" id="3.30.565.10:FF:000002">
    <property type="entry name" value="DNA gyrase subunit B"/>
    <property type="match status" value="1"/>
</dbReference>
<dbReference type="InterPro" id="IPR013760">
    <property type="entry name" value="Topo_IIA-like_dom_sf"/>
</dbReference>
<keyword evidence="12 13" id="KW-0413">Isomerase</keyword>
<dbReference type="InterPro" id="IPR000565">
    <property type="entry name" value="Topo_IIA_B"/>
</dbReference>
<dbReference type="PANTHER" id="PTHR45866">
    <property type="entry name" value="DNA GYRASE/TOPOISOMERASE SUBUNIT B"/>
    <property type="match status" value="1"/>
</dbReference>
<keyword evidence="9 13" id="KW-0460">Magnesium</keyword>
<comment type="similarity">
    <text evidence="2 13">Belongs to the type II topoisomerase GyrB family.</text>
</comment>
<dbReference type="SMART" id="SM00387">
    <property type="entry name" value="HATPase_c"/>
    <property type="match status" value="1"/>
</dbReference>
<dbReference type="NCBIfam" id="NF011501">
    <property type="entry name" value="PRK14939.1"/>
    <property type="match status" value="1"/>
</dbReference>
<dbReference type="CDD" id="cd00822">
    <property type="entry name" value="TopoII_Trans_DNA_gyrase"/>
    <property type="match status" value="1"/>
</dbReference>
<dbReference type="GO" id="GO:0003918">
    <property type="term" value="F:DNA topoisomerase type II (double strand cut, ATP-hydrolyzing) activity"/>
    <property type="evidence" value="ECO:0007669"/>
    <property type="project" value="UniProtKB-UniRule"/>
</dbReference>
<dbReference type="Proteomes" id="UP000066321">
    <property type="component" value="Chromosome"/>
</dbReference>
<evidence type="ECO:0000256" key="7">
    <source>
        <dbReference type="ARBA" id="ARBA00022741"/>
    </source>
</evidence>
<evidence type="ECO:0000256" key="3">
    <source>
        <dbReference type="ARBA" id="ARBA00012895"/>
    </source>
</evidence>
<dbReference type="PRINTS" id="PR01159">
    <property type="entry name" value="DNAGYRASEB"/>
</dbReference>
<dbReference type="KEGG" id="baph:IX46_00050"/>
<dbReference type="Pfam" id="PF01751">
    <property type="entry name" value="Toprim"/>
    <property type="match status" value="1"/>
</dbReference>
<feature type="binding site" evidence="13">
    <location>
        <position position="498"/>
    </location>
    <ligand>
        <name>Mg(2+)</name>
        <dbReference type="ChEBI" id="CHEBI:18420"/>
        <label>1</label>
        <note>catalytic</note>
    </ligand>
</feature>
<sequence>MKDNYNSSNIQILRGLDAVRKRPGMYIGDTDDGSGLHHMVFEIVDNSIDEALAGFCKEIIVIVHKDNSISIQDDGRGIPTDIHHEEKVSAAEVIMTVLHSGGKFDNSSYKISGGLHGVGVSVVNALSEKLELIIYKNQKQYRQIYKNGIPESPLLKIGKTNKTGTYIRFWPSYKTFTNKRTFQYEILSKRLRELSFLNSNISISLKDNRNATENHYHYKGGIKAFIKFLNKNKLIINSNIFYFKSIKNNIELEVAIQWNETHKENIYCFTNNIPQKDGGTHLAGFRSGVTRTLNLHIEREGYNKKNKTIITGEDTREGLTAIISIKLPDPKFSSQTKDKLVSSEAKSVIESLINEHLIEYLLENPVDAKSIIQKIINTAKTREAARRAREINKKKAILDLGGLPGKLSDCQENDPTISEIYLVEGDSAGGSAKQGRNRKNQAILPLKGKILNVQKSKFNKIILSQELAALITALGCGIGDNEYNLEKLRYNHIIIMTDADVDGAHIRTLLLTFFYRQLPELIEKGYIYIAQPPLYKIKVGKKEKYIKNDEEMKKYQIKIAVKDLIIKNKTYKNIENQTKLFKQIISEFNKIQINIKKNKNYFSEIILNELIYQPYLNDLSCKERVIIWMENLIKQLNKKDQNNTFYQFKIQKKESLNIFIPIIISSRYEYYNQYELTQKFLKSKEYVSIVKLGEKFKKFQKNNNFIEKGDKKYVMDDIKNTIEWLVRESKSNFFVQRYKGLGEMNPDQLWKTTMNPETRNMLQVTIHDAISANNLFNILMGDTVEPRRKFIENNALNAENIDI</sequence>
<dbReference type="InterPro" id="IPR041423">
    <property type="entry name" value="GyrB_insert"/>
</dbReference>
<dbReference type="GO" id="GO:0006261">
    <property type="term" value="P:DNA-templated DNA replication"/>
    <property type="evidence" value="ECO:0007669"/>
    <property type="project" value="UniProtKB-UniRule"/>
</dbReference>
<dbReference type="PANTHER" id="PTHR45866:SF1">
    <property type="entry name" value="DNA GYRASE SUBUNIT B, MITOCHONDRIAL"/>
    <property type="match status" value="1"/>
</dbReference>
<dbReference type="GO" id="GO:0006265">
    <property type="term" value="P:DNA topological change"/>
    <property type="evidence" value="ECO:0007669"/>
    <property type="project" value="UniProtKB-UniRule"/>
</dbReference>
<feature type="site" description="Interaction with DNA" evidence="13">
    <location>
        <position position="452"/>
    </location>
</feature>
<dbReference type="OrthoDB" id="9802808at2"/>
<dbReference type="Pfam" id="PF21249">
    <property type="entry name" value="GyrB_hook"/>
    <property type="match status" value="1"/>
</dbReference>
<dbReference type="PROSITE" id="PS50880">
    <property type="entry name" value="TOPRIM"/>
    <property type="match status" value="1"/>
</dbReference>